<protein>
    <submittedName>
        <fullName evidence="1">Uncharacterized protein</fullName>
    </submittedName>
</protein>
<evidence type="ECO:0000313" key="2">
    <source>
        <dbReference type="Proteomes" id="UP000831880"/>
    </source>
</evidence>
<proteinExistence type="predicted"/>
<reference evidence="1 2" key="1">
    <citation type="submission" date="2022-04" db="EMBL/GenBank/DDBJ databases">
        <title>Halobacillus sp. isolated from saltern.</title>
        <authorList>
            <person name="Won M."/>
            <person name="Lee C.-M."/>
            <person name="Woen H.-Y."/>
            <person name="Kwon S.-W."/>
        </authorList>
    </citation>
    <scope>NUCLEOTIDE SEQUENCE [LARGE SCALE GENOMIC DNA]</scope>
    <source>
        <strain evidence="1 2">SSTM10-2</strain>
    </source>
</reference>
<dbReference type="Proteomes" id="UP000831880">
    <property type="component" value="Chromosome"/>
</dbReference>
<organism evidence="1 2">
    <name type="scientific">Halobacillus shinanisalinarum</name>
    <dbReference type="NCBI Taxonomy" id="2932258"/>
    <lineage>
        <taxon>Bacteria</taxon>
        <taxon>Bacillati</taxon>
        <taxon>Bacillota</taxon>
        <taxon>Bacilli</taxon>
        <taxon>Bacillales</taxon>
        <taxon>Bacillaceae</taxon>
        <taxon>Halobacillus</taxon>
    </lineage>
</organism>
<gene>
    <name evidence="1" type="ORF">MUO14_06855</name>
</gene>
<name>A0ABY4H2H6_9BACI</name>
<dbReference type="RefSeq" id="WP_244754504.1">
    <property type="nucleotide sequence ID" value="NZ_CP095074.1"/>
</dbReference>
<keyword evidence="2" id="KW-1185">Reference proteome</keyword>
<sequence length="48" mass="5139">MSWITPTGMISTTCPPVGVQLHSWQATASFGTSIGYPRHALSGKNHLI</sequence>
<accession>A0ABY4H2H6</accession>
<evidence type="ECO:0000313" key="1">
    <source>
        <dbReference type="EMBL" id="UOQ94661.1"/>
    </source>
</evidence>
<dbReference type="EMBL" id="CP095074">
    <property type="protein sequence ID" value="UOQ94661.1"/>
    <property type="molecule type" value="Genomic_DNA"/>
</dbReference>